<dbReference type="EMBL" id="CP093313">
    <property type="protein sequence ID" value="UWZ85624.1"/>
    <property type="molecule type" value="Genomic_DNA"/>
</dbReference>
<evidence type="ECO:0000313" key="2">
    <source>
        <dbReference type="Proteomes" id="UP001059380"/>
    </source>
</evidence>
<reference evidence="1" key="1">
    <citation type="submission" date="2021-04" db="EMBL/GenBank/DDBJ databases">
        <title>Phylogenetic analysis of Acidobacteriaceae.</title>
        <authorList>
            <person name="Qiu L."/>
            <person name="Zhang Q."/>
        </authorList>
    </citation>
    <scope>NUCLEOTIDE SEQUENCE</scope>
    <source>
        <strain evidence="1">DSM 25168</strain>
    </source>
</reference>
<name>A0A9J7BSI7_9BACT</name>
<accession>A0A9J7BSI7</accession>
<gene>
    <name evidence="1" type="ORF">MOP44_06685</name>
</gene>
<dbReference type="AlphaFoldDB" id="A0A9J7BSI7"/>
<dbReference type="KEGG" id="orp:MOP44_06685"/>
<keyword evidence="2" id="KW-1185">Reference proteome</keyword>
<protein>
    <submittedName>
        <fullName evidence="1">AAA family ATPase</fullName>
    </submittedName>
</protein>
<dbReference type="Gene3D" id="3.40.50.300">
    <property type="entry name" value="P-loop containing nucleotide triphosphate hydrolases"/>
    <property type="match status" value="1"/>
</dbReference>
<dbReference type="InterPro" id="IPR027417">
    <property type="entry name" value="P-loop_NTPase"/>
</dbReference>
<organism evidence="1 2">
    <name type="scientific">Occallatibacter riparius</name>
    <dbReference type="NCBI Taxonomy" id="1002689"/>
    <lineage>
        <taxon>Bacteria</taxon>
        <taxon>Pseudomonadati</taxon>
        <taxon>Acidobacteriota</taxon>
        <taxon>Terriglobia</taxon>
        <taxon>Terriglobales</taxon>
        <taxon>Acidobacteriaceae</taxon>
        <taxon>Occallatibacter</taxon>
    </lineage>
</organism>
<evidence type="ECO:0000313" key="1">
    <source>
        <dbReference type="EMBL" id="UWZ85624.1"/>
    </source>
</evidence>
<dbReference type="SUPFAM" id="SSF52540">
    <property type="entry name" value="P-loop containing nucleoside triphosphate hydrolases"/>
    <property type="match status" value="1"/>
</dbReference>
<sequence length="184" mass="20013">MRLIFLYGLPATGKLTVAQELKALSGFQLFHNHLVVDLLLSTFAFGSEPFILLREQIWLSVLEHACRAGLPGLIFTFAPEATVRDSFIPETLKTVESAGGTVDFAALTCPIDEIRKRLAHPSRARFGKLTSVELFDQLLAADTFNRPRMPEPIISVDTSISSPARAALEIARALGIMPGAPATP</sequence>
<dbReference type="Proteomes" id="UP001059380">
    <property type="component" value="Chromosome"/>
</dbReference>
<dbReference type="RefSeq" id="WP_260795203.1">
    <property type="nucleotide sequence ID" value="NZ_CP093313.1"/>
</dbReference>
<proteinExistence type="predicted"/>